<feature type="region of interest" description="Disordered" evidence="1">
    <location>
        <begin position="110"/>
        <end position="197"/>
    </location>
</feature>
<feature type="compositionally biased region" description="Low complexity" evidence="1">
    <location>
        <begin position="158"/>
        <end position="169"/>
    </location>
</feature>
<comment type="caution">
    <text evidence="3">The sequence shown here is derived from an EMBL/GenBank/DDBJ whole genome shotgun (WGS) entry which is preliminary data.</text>
</comment>
<dbReference type="AlphaFoldDB" id="A0A4Y3VCD8"/>
<sequence>MALCGVAHGYPAGMDRMDHLEHLDKHLVDELAQVARETIRDELRQQTRKQRRKATLYAASGAVALYAGAAVALAVGLALALVLPGWAAALITAAILGVVAYLLRGAAHPHAAGTPHGRAELAAEQDRAHGAAPAAGPPGGLSNAPYPSVPPVPPTPPGQATEPTEAPGAGMPGPGEPPPGTLPRPDRIDPENPHHRA</sequence>
<keyword evidence="2" id="KW-1133">Transmembrane helix</keyword>
<keyword evidence="2" id="KW-0472">Membrane</keyword>
<evidence type="ECO:0000313" key="3">
    <source>
        <dbReference type="EMBL" id="GEC03359.1"/>
    </source>
</evidence>
<dbReference type="EMBL" id="BJND01000007">
    <property type="protein sequence ID" value="GEC03359.1"/>
    <property type="molecule type" value="Genomic_DNA"/>
</dbReference>
<feature type="compositionally biased region" description="Basic and acidic residues" evidence="1">
    <location>
        <begin position="184"/>
        <end position="197"/>
    </location>
</feature>
<keyword evidence="4" id="KW-1185">Reference proteome</keyword>
<name>A0A4Y3VCD8_9ACTN</name>
<evidence type="ECO:0000256" key="2">
    <source>
        <dbReference type="SAM" id="Phobius"/>
    </source>
</evidence>
<proteinExistence type="predicted"/>
<evidence type="ECO:0000313" key="4">
    <source>
        <dbReference type="Proteomes" id="UP000317881"/>
    </source>
</evidence>
<organism evidence="3 4">
    <name type="scientific">Streptomyces spinoverrucosus</name>
    <dbReference type="NCBI Taxonomy" id="284043"/>
    <lineage>
        <taxon>Bacteria</taxon>
        <taxon>Bacillati</taxon>
        <taxon>Actinomycetota</taxon>
        <taxon>Actinomycetes</taxon>
        <taxon>Kitasatosporales</taxon>
        <taxon>Streptomycetaceae</taxon>
        <taxon>Streptomyces</taxon>
    </lineage>
</organism>
<dbReference type="Proteomes" id="UP000317881">
    <property type="component" value="Unassembled WGS sequence"/>
</dbReference>
<protein>
    <submittedName>
        <fullName evidence="3">Uncharacterized protein</fullName>
    </submittedName>
</protein>
<dbReference type="InterPro" id="IPR009937">
    <property type="entry name" value="Phage_holin_3_6"/>
</dbReference>
<reference evidence="3 4" key="1">
    <citation type="submission" date="2019-06" db="EMBL/GenBank/DDBJ databases">
        <title>Whole genome shotgun sequence of Streptomyces spinoverrucosus NBRC 14228.</title>
        <authorList>
            <person name="Hosoyama A."/>
            <person name="Uohara A."/>
            <person name="Ohji S."/>
            <person name="Ichikawa N."/>
        </authorList>
    </citation>
    <scope>NUCLEOTIDE SEQUENCE [LARGE SCALE GENOMIC DNA]</scope>
    <source>
        <strain evidence="3 4">NBRC 14228</strain>
    </source>
</reference>
<evidence type="ECO:0000256" key="1">
    <source>
        <dbReference type="SAM" id="MobiDB-lite"/>
    </source>
</evidence>
<feature type="compositionally biased region" description="Pro residues" evidence="1">
    <location>
        <begin position="147"/>
        <end position="157"/>
    </location>
</feature>
<dbReference type="Pfam" id="PF07332">
    <property type="entry name" value="Phage_holin_3_6"/>
    <property type="match status" value="1"/>
</dbReference>
<keyword evidence="2" id="KW-0812">Transmembrane</keyword>
<gene>
    <name evidence="3" type="ORF">SSP24_10140</name>
</gene>
<feature type="transmembrane region" description="Helical" evidence="2">
    <location>
        <begin position="85"/>
        <end position="103"/>
    </location>
</feature>
<feature type="compositionally biased region" description="Basic and acidic residues" evidence="1">
    <location>
        <begin position="117"/>
        <end position="129"/>
    </location>
</feature>
<feature type="transmembrane region" description="Helical" evidence="2">
    <location>
        <begin position="54"/>
        <end position="79"/>
    </location>
</feature>
<accession>A0A4Y3VCD8</accession>